<sequence>MFRRPAFAVAVLALAVADAPAHAAVVIDTIGGTEIAFEGLLQADANWYDSDVLDLASGDNGRNKDYELRRAELVLKGEAANHGWVLGYDAKADRFLDNNIRWRIGDGGLRIGQYKQPNSLEELSSTRHNDFISKAAATNTFGVARRLGVAYDTSGDAWTLTASAFGRELTRDQAEGNGYGARFTWAPMNATGHILHLGVSAVRFQAPGDVIRLRARPQADLAGARLVDTGELAADHIRTFGLESMYVHGPFKLQAEYMRARVDGIDGDDFDGDSWYVSGLWNLTGETWSYRNGVPSTPEPDAPARGLWQLGLRYDRIDLDDGAVRGGAFDAVTAGVNWYLRSNFKLMLNYVAVDSRRAGIDDAPNIVEARAQFHW</sequence>
<dbReference type="Proteomes" id="UP001595892">
    <property type="component" value="Unassembled WGS sequence"/>
</dbReference>
<feature type="signal peptide" evidence="1">
    <location>
        <begin position="1"/>
        <end position="23"/>
    </location>
</feature>
<gene>
    <name evidence="2" type="ORF">ACFO3Q_11400</name>
</gene>
<feature type="chain" id="PRO_5046124378" evidence="1">
    <location>
        <begin position="24"/>
        <end position="375"/>
    </location>
</feature>
<accession>A0ABV9NMR2</accession>
<protein>
    <submittedName>
        <fullName evidence="2">OprO/OprP family phosphate-selective porin</fullName>
    </submittedName>
</protein>
<dbReference type="InterPro" id="IPR023614">
    <property type="entry name" value="Porin_dom_sf"/>
</dbReference>
<dbReference type="RefSeq" id="WP_377004835.1">
    <property type="nucleotide sequence ID" value="NZ_JBHSGG010000031.1"/>
</dbReference>
<reference evidence="3" key="1">
    <citation type="journal article" date="2019" name="Int. J. Syst. Evol. Microbiol.">
        <title>The Global Catalogue of Microorganisms (GCM) 10K type strain sequencing project: providing services to taxonomists for standard genome sequencing and annotation.</title>
        <authorList>
            <consortium name="The Broad Institute Genomics Platform"/>
            <consortium name="The Broad Institute Genome Sequencing Center for Infectious Disease"/>
            <person name="Wu L."/>
            <person name="Ma J."/>
        </authorList>
    </citation>
    <scope>NUCLEOTIDE SEQUENCE [LARGE SCALE GENOMIC DNA]</scope>
    <source>
        <strain evidence="3">CGMCC 1.13574</strain>
    </source>
</reference>
<keyword evidence="3" id="KW-1185">Reference proteome</keyword>
<keyword evidence="1" id="KW-0732">Signal</keyword>
<evidence type="ECO:0000256" key="1">
    <source>
        <dbReference type="SAM" id="SignalP"/>
    </source>
</evidence>
<comment type="caution">
    <text evidence="2">The sequence shown here is derived from an EMBL/GenBank/DDBJ whole genome shotgun (WGS) entry which is preliminary data.</text>
</comment>
<dbReference type="Gene3D" id="2.40.160.10">
    <property type="entry name" value="Porin"/>
    <property type="match status" value="1"/>
</dbReference>
<evidence type="ECO:0000313" key="2">
    <source>
        <dbReference type="EMBL" id="MFC4728775.1"/>
    </source>
</evidence>
<organism evidence="2 3">
    <name type="scientific">Coralloluteibacterium thermophilum</name>
    <dbReference type="NCBI Taxonomy" id="2707049"/>
    <lineage>
        <taxon>Bacteria</taxon>
        <taxon>Pseudomonadati</taxon>
        <taxon>Pseudomonadota</taxon>
        <taxon>Gammaproteobacteria</taxon>
        <taxon>Lysobacterales</taxon>
        <taxon>Lysobacteraceae</taxon>
        <taxon>Coralloluteibacterium</taxon>
    </lineage>
</organism>
<name>A0ABV9NMR2_9GAMM</name>
<dbReference type="InterPro" id="IPR010870">
    <property type="entry name" value="Porin_O/P"/>
</dbReference>
<dbReference type="EMBL" id="JBHSGG010000031">
    <property type="protein sequence ID" value="MFC4728775.1"/>
    <property type="molecule type" value="Genomic_DNA"/>
</dbReference>
<dbReference type="Pfam" id="PF07396">
    <property type="entry name" value="Porin_O_P"/>
    <property type="match status" value="1"/>
</dbReference>
<evidence type="ECO:0000313" key="3">
    <source>
        <dbReference type="Proteomes" id="UP001595892"/>
    </source>
</evidence>
<dbReference type="SUPFAM" id="SSF56935">
    <property type="entry name" value="Porins"/>
    <property type="match status" value="1"/>
</dbReference>
<proteinExistence type="predicted"/>